<dbReference type="InterPro" id="IPR033138">
    <property type="entry name" value="Cu_oxidase_CS"/>
</dbReference>
<feature type="domain" description="Plastocyanin-like" evidence="12">
    <location>
        <begin position="437"/>
        <end position="561"/>
    </location>
</feature>
<evidence type="ECO:0000259" key="13">
    <source>
        <dbReference type="Pfam" id="PF07732"/>
    </source>
</evidence>
<sequence length="597" mass="66178">MIARLLRSLVYLLVLDLSVAPVCARHRSVSTPGGTTCNNARNRGCWTDSIDINTDYEDLTPVTGRERTYTFVLTEVDNFIGGDGAVKKKAMLVNGQFPGPIINADWGDRITITVVNRLQTNGTSVHWHGIRQLYSCTQDGTNGVTGCPIPPGGQKRYSFLATQYGTAWYHSHFSAQYGNGVLGAIVINGPASLNYDIDLGPLLIGDWYHMGVDAIVSRVNDPRNPYRENVPGSSPPSDNVLFNGLNVNTRGPGGDYHTVVLTKGAKHRLRLINHSVENTFTVSISGHSFWIIATDMVPVKPVRVDSVYMSIGQRYDIVIEADQEVATYWINATFSSAPCGSSRNSHPAAVVSYKGAAHKLPKDYGATPPDSLCADHLGFQPVVQKIPPLDKFQGSPEEILDVKLRVEDSIARVFWPINNTPMNISWGQPTLRYVQSDKVFEMNAGENVIHVPGEETWAFWLIQNDSPIPHPMHLHGHDILVLGSSDPLAKPREHSFRAYNPGSDKGRLNGFNPTRRDTTVLPAYGWSVVAFHTNNPGAWVFHCHVAWHVSQGMSIQFLEQESKIPEVMKLEDIDENCNAWNDWYPMKAPFQQDELGL</sequence>
<evidence type="ECO:0000259" key="11">
    <source>
        <dbReference type="Pfam" id="PF00394"/>
    </source>
</evidence>
<organism evidence="14 15">
    <name type="scientific">Thyridium curvatum</name>
    <dbReference type="NCBI Taxonomy" id="1093900"/>
    <lineage>
        <taxon>Eukaryota</taxon>
        <taxon>Fungi</taxon>
        <taxon>Dikarya</taxon>
        <taxon>Ascomycota</taxon>
        <taxon>Pezizomycotina</taxon>
        <taxon>Sordariomycetes</taxon>
        <taxon>Sordariomycetidae</taxon>
        <taxon>Thyridiales</taxon>
        <taxon>Thyridiaceae</taxon>
        <taxon>Thyridium</taxon>
    </lineage>
</organism>
<dbReference type="PROSITE" id="PS00079">
    <property type="entry name" value="MULTICOPPER_OXIDASE1"/>
    <property type="match status" value="1"/>
</dbReference>
<dbReference type="InterPro" id="IPR008972">
    <property type="entry name" value="Cupredoxin"/>
</dbReference>
<evidence type="ECO:0000256" key="10">
    <source>
        <dbReference type="SAM" id="SignalP"/>
    </source>
</evidence>
<keyword evidence="7" id="KW-0186">Copper</keyword>
<dbReference type="AlphaFoldDB" id="A0A507BKV4"/>
<dbReference type="GO" id="GO:0052716">
    <property type="term" value="F:hydroquinone:oxygen oxidoreductase activity"/>
    <property type="evidence" value="ECO:0007669"/>
    <property type="project" value="UniProtKB-EC"/>
</dbReference>
<reference evidence="14 15" key="1">
    <citation type="submission" date="2019-06" db="EMBL/GenBank/DDBJ databases">
        <title>Draft genome sequence of the filamentous fungus Phialemoniopsis curvata isolated from diesel fuel.</title>
        <authorList>
            <person name="Varaljay V.A."/>
            <person name="Lyon W.J."/>
            <person name="Crouch A.L."/>
            <person name="Drake C.E."/>
            <person name="Hollomon J.M."/>
            <person name="Nadeau L.J."/>
            <person name="Nunn H.S."/>
            <person name="Stevenson B.S."/>
            <person name="Bojanowski C.L."/>
            <person name="Crookes-Goodson W.J."/>
        </authorList>
    </citation>
    <scope>NUCLEOTIDE SEQUENCE [LARGE SCALE GENOMIC DNA]</scope>
    <source>
        <strain evidence="14 15">D216</strain>
    </source>
</reference>
<evidence type="ECO:0000313" key="15">
    <source>
        <dbReference type="Proteomes" id="UP000319257"/>
    </source>
</evidence>
<comment type="catalytic activity">
    <reaction evidence="1">
        <text>4 hydroquinone + O2 = 4 benzosemiquinone + 2 H2O</text>
        <dbReference type="Rhea" id="RHEA:11276"/>
        <dbReference type="ChEBI" id="CHEBI:15377"/>
        <dbReference type="ChEBI" id="CHEBI:15379"/>
        <dbReference type="ChEBI" id="CHEBI:17594"/>
        <dbReference type="ChEBI" id="CHEBI:17977"/>
        <dbReference type="EC" id="1.10.3.2"/>
    </reaction>
</comment>
<evidence type="ECO:0000256" key="4">
    <source>
        <dbReference type="ARBA" id="ARBA00012297"/>
    </source>
</evidence>
<dbReference type="InParanoid" id="A0A507BKV4"/>
<evidence type="ECO:0000256" key="7">
    <source>
        <dbReference type="ARBA" id="ARBA00023008"/>
    </source>
</evidence>
<dbReference type="InterPro" id="IPR045087">
    <property type="entry name" value="Cu-oxidase_fam"/>
</dbReference>
<dbReference type="EC" id="1.10.3.2" evidence="4"/>
<dbReference type="PANTHER" id="PTHR11709:SF87">
    <property type="entry name" value="LACCASE"/>
    <property type="match status" value="1"/>
</dbReference>
<dbReference type="PROSITE" id="PS00080">
    <property type="entry name" value="MULTICOPPER_OXIDASE2"/>
    <property type="match status" value="1"/>
</dbReference>
<dbReference type="CDD" id="cd13901">
    <property type="entry name" value="CuRO_3_MaLCC_like"/>
    <property type="match status" value="1"/>
</dbReference>
<accession>A0A507BKV4</accession>
<comment type="cofactor">
    <cofactor evidence="2">
        <name>Cu cation</name>
        <dbReference type="ChEBI" id="CHEBI:23378"/>
    </cofactor>
</comment>
<evidence type="ECO:0000259" key="12">
    <source>
        <dbReference type="Pfam" id="PF07731"/>
    </source>
</evidence>
<comment type="similarity">
    <text evidence="3">Belongs to the multicopper oxidase family.</text>
</comment>
<dbReference type="Pfam" id="PF07732">
    <property type="entry name" value="Cu-oxidase_3"/>
    <property type="match status" value="1"/>
</dbReference>
<dbReference type="GO" id="GO:0046274">
    <property type="term" value="P:lignin catabolic process"/>
    <property type="evidence" value="ECO:0007669"/>
    <property type="project" value="UniProtKB-KW"/>
</dbReference>
<dbReference type="Proteomes" id="UP000319257">
    <property type="component" value="Unassembled WGS sequence"/>
</dbReference>
<evidence type="ECO:0000256" key="2">
    <source>
        <dbReference type="ARBA" id="ARBA00001935"/>
    </source>
</evidence>
<dbReference type="Pfam" id="PF00394">
    <property type="entry name" value="Cu-oxidase"/>
    <property type="match status" value="1"/>
</dbReference>
<dbReference type="OrthoDB" id="2121828at2759"/>
<keyword evidence="15" id="KW-1185">Reference proteome</keyword>
<evidence type="ECO:0000256" key="9">
    <source>
        <dbReference type="ARBA" id="ARBA00023185"/>
    </source>
</evidence>
<protein>
    <recommendedName>
        <fullName evidence="4">laccase</fullName>
        <ecNumber evidence="4">1.10.3.2</ecNumber>
    </recommendedName>
</protein>
<gene>
    <name evidence="14" type="ORF">E0L32_002862</name>
</gene>
<dbReference type="PANTHER" id="PTHR11709">
    <property type="entry name" value="MULTI-COPPER OXIDASE"/>
    <property type="match status" value="1"/>
</dbReference>
<dbReference type="EMBL" id="SKBQ01000012">
    <property type="protein sequence ID" value="TPX17761.1"/>
    <property type="molecule type" value="Genomic_DNA"/>
</dbReference>
<dbReference type="Gene3D" id="2.60.40.420">
    <property type="entry name" value="Cupredoxins - blue copper proteins"/>
    <property type="match status" value="3"/>
</dbReference>
<dbReference type="FunFam" id="2.60.40.420:FF:000045">
    <property type="entry name" value="Laccase 2"/>
    <property type="match status" value="1"/>
</dbReference>
<keyword evidence="10" id="KW-0732">Signal</keyword>
<name>A0A507BKV4_9PEZI</name>
<dbReference type="STRING" id="1093900.A0A507BKV4"/>
<evidence type="ECO:0000256" key="5">
    <source>
        <dbReference type="ARBA" id="ARBA00022723"/>
    </source>
</evidence>
<evidence type="ECO:0000256" key="8">
    <source>
        <dbReference type="ARBA" id="ARBA00023180"/>
    </source>
</evidence>
<dbReference type="RefSeq" id="XP_030999472.1">
    <property type="nucleotide sequence ID" value="XM_031137098.1"/>
</dbReference>
<keyword evidence="9" id="KW-0439">Lignin degradation</keyword>
<comment type="caution">
    <text evidence="14">The sequence shown here is derived from an EMBL/GenBank/DDBJ whole genome shotgun (WGS) entry which is preliminary data.</text>
</comment>
<dbReference type="InterPro" id="IPR011707">
    <property type="entry name" value="Cu-oxidase-like_N"/>
</dbReference>
<feature type="chain" id="PRO_5021314865" description="laccase" evidence="10">
    <location>
        <begin position="25"/>
        <end position="597"/>
    </location>
</feature>
<dbReference type="Pfam" id="PF07731">
    <property type="entry name" value="Cu-oxidase_2"/>
    <property type="match status" value="1"/>
</dbReference>
<dbReference type="GeneID" id="41970309"/>
<evidence type="ECO:0000313" key="14">
    <source>
        <dbReference type="EMBL" id="TPX17761.1"/>
    </source>
</evidence>
<feature type="signal peptide" evidence="10">
    <location>
        <begin position="1"/>
        <end position="24"/>
    </location>
</feature>
<dbReference type="InterPro" id="IPR011706">
    <property type="entry name" value="Cu-oxidase_C"/>
</dbReference>
<evidence type="ECO:0000256" key="1">
    <source>
        <dbReference type="ARBA" id="ARBA00000349"/>
    </source>
</evidence>
<proteinExistence type="inferred from homology"/>
<keyword evidence="6" id="KW-0560">Oxidoreductase</keyword>
<evidence type="ECO:0000256" key="6">
    <source>
        <dbReference type="ARBA" id="ARBA00023002"/>
    </source>
</evidence>
<dbReference type="FunFam" id="2.60.40.420:FF:000021">
    <property type="entry name" value="Extracellular dihydrogeodin oxidase/laccase"/>
    <property type="match status" value="1"/>
</dbReference>
<dbReference type="InterPro" id="IPR002355">
    <property type="entry name" value="Cu_oxidase_Cu_BS"/>
</dbReference>
<dbReference type="InterPro" id="IPR001117">
    <property type="entry name" value="Cu-oxidase_2nd"/>
</dbReference>
<feature type="domain" description="Plastocyanin-like" evidence="11">
    <location>
        <begin position="201"/>
        <end position="356"/>
    </location>
</feature>
<keyword evidence="5" id="KW-0479">Metal-binding</keyword>
<keyword evidence="8" id="KW-0325">Glycoprotein</keyword>
<dbReference type="GO" id="GO:0005507">
    <property type="term" value="F:copper ion binding"/>
    <property type="evidence" value="ECO:0007669"/>
    <property type="project" value="InterPro"/>
</dbReference>
<feature type="domain" description="Plastocyanin-like" evidence="13">
    <location>
        <begin position="83"/>
        <end position="191"/>
    </location>
</feature>
<dbReference type="SUPFAM" id="SSF49503">
    <property type="entry name" value="Cupredoxins"/>
    <property type="match status" value="3"/>
</dbReference>
<dbReference type="CDD" id="cd13854">
    <property type="entry name" value="CuRO_1_MaLCC_like"/>
    <property type="match status" value="1"/>
</dbReference>
<evidence type="ECO:0000256" key="3">
    <source>
        <dbReference type="ARBA" id="ARBA00010609"/>
    </source>
</evidence>